<sequence>MEILTFATGPYATNCYVIINDDIKTAVVIDPGIHARPKIDALLADKELTLESILLTHGHIDHTRDAEALSSSHGVPVYLHPADHIMLTDLQGGVSQQAAILFNTSAMKPVKDLRGMGDNDEINAAGLTLTVVHAPGHSPGCVMFRGEDVCFSGDVLFRGSIGRTDLPGSDHQMMLKSLKEKVLPLADKLAILPGHGPGTTMRHERKTNPYLQLSGR</sequence>
<dbReference type="Pfam" id="PF00753">
    <property type="entry name" value="Lactamase_B"/>
    <property type="match status" value="1"/>
</dbReference>
<gene>
    <name evidence="5" type="ORF">GP475_06460</name>
</gene>
<dbReference type="EMBL" id="CP046884">
    <property type="protein sequence ID" value="QNQ90319.1"/>
    <property type="molecule type" value="Genomic_DNA"/>
</dbReference>
<dbReference type="InterPro" id="IPR036866">
    <property type="entry name" value="RibonucZ/Hydroxyglut_hydro"/>
</dbReference>
<evidence type="ECO:0000256" key="1">
    <source>
        <dbReference type="ARBA" id="ARBA00001947"/>
    </source>
</evidence>
<keyword evidence="6" id="KW-1185">Reference proteome</keyword>
<keyword evidence="2" id="KW-0479">Metal-binding</keyword>
<dbReference type="GO" id="GO:0046872">
    <property type="term" value="F:metal ion binding"/>
    <property type="evidence" value="ECO:0007669"/>
    <property type="project" value="UniProtKB-KW"/>
</dbReference>
<evidence type="ECO:0000256" key="3">
    <source>
        <dbReference type="ARBA" id="ARBA00022801"/>
    </source>
</evidence>
<dbReference type="InterPro" id="IPR051453">
    <property type="entry name" value="MBL_Glyoxalase_II"/>
</dbReference>
<evidence type="ECO:0000256" key="4">
    <source>
        <dbReference type="ARBA" id="ARBA00022833"/>
    </source>
</evidence>
<accession>A0A7H0SP44</accession>
<dbReference type="RefSeq" id="WP_187973635.1">
    <property type="nucleotide sequence ID" value="NZ_CP046884.1"/>
</dbReference>
<organism evidence="5 6">
    <name type="scientific">Corynebacterium poyangense</name>
    <dbReference type="NCBI Taxonomy" id="2684405"/>
    <lineage>
        <taxon>Bacteria</taxon>
        <taxon>Bacillati</taxon>
        <taxon>Actinomycetota</taxon>
        <taxon>Actinomycetes</taxon>
        <taxon>Mycobacteriales</taxon>
        <taxon>Corynebacteriaceae</taxon>
        <taxon>Corynebacterium</taxon>
    </lineage>
</organism>
<dbReference type="Proteomes" id="UP000516320">
    <property type="component" value="Chromosome"/>
</dbReference>
<proteinExistence type="predicted"/>
<dbReference type="GO" id="GO:0016787">
    <property type="term" value="F:hydrolase activity"/>
    <property type="evidence" value="ECO:0007669"/>
    <property type="project" value="UniProtKB-KW"/>
</dbReference>
<keyword evidence="3 5" id="KW-0378">Hydrolase</keyword>
<dbReference type="PANTHER" id="PTHR46233:SF3">
    <property type="entry name" value="HYDROXYACYLGLUTATHIONE HYDROLASE GLOC"/>
    <property type="match status" value="1"/>
</dbReference>
<comment type="cofactor">
    <cofactor evidence="1">
        <name>Zn(2+)</name>
        <dbReference type="ChEBI" id="CHEBI:29105"/>
    </cofactor>
</comment>
<dbReference type="InterPro" id="IPR001279">
    <property type="entry name" value="Metallo-B-lactamas"/>
</dbReference>
<dbReference type="KEGG" id="cpoy:GP475_06460"/>
<dbReference type="Gene3D" id="3.60.15.10">
    <property type="entry name" value="Ribonuclease Z/Hydroxyacylglutathione hydrolase-like"/>
    <property type="match status" value="1"/>
</dbReference>
<dbReference type="SMART" id="SM00849">
    <property type="entry name" value="Lactamase_B"/>
    <property type="match status" value="1"/>
</dbReference>
<protein>
    <submittedName>
        <fullName evidence="5">MBL fold metallo-hydrolase</fullName>
    </submittedName>
</protein>
<evidence type="ECO:0000256" key="2">
    <source>
        <dbReference type="ARBA" id="ARBA00022723"/>
    </source>
</evidence>
<evidence type="ECO:0000313" key="6">
    <source>
        <dbReference type="Proteomes" id="UP000516320"/>
    </source>
</evidence>
<dbReference type="SUPFAM" id="SSF56281">
    <property type="entry name" value="Metallo-hydrolase/oxidoreductase"/>
    <property type="match status" value="1"/>
</dbReference>
<evidence type="ECO:0000313" key="5">
    <source>
        <dbReference type="EMBL" id="QNQ90319.1"/>
    </source>
</evidence>
<reference evidence="5 6" key="1">
    <citation type="submission" date="2019-12" db="EMBL/GenBank/DDBJ databases">
        <title>Corynebacterium sp. nov., isolated from feces of the Anser Albifrons in China.</title>
        <authorList>
            <person name="Liu Q."/>
        </authorList>
    </citation>
    <scope>NUCLEOTIDE SEQUENCE [LARGE SCALE GENOMIC DNA]</scope>
    <source>
        <strain evidence="5 6">4H37-19</strain>
    </source>
</reference>
<dbReference type="CDD" id="cd06262">
    <property type="entry name" value="metallo-hydrolase-like_MBL-fold"/>
    <property type="match status" value="1"/>
</dbReference>
<name>A0A7H0SP44_9CORY</name>
<keyword evidence="4" id="KW-0862">Zinc</keyword>
<dbReference type="AlphaFoldDB" id="A0A7H0SP44"/>
<dbReference type="PANTHER" id="PTHR46233">
    <property type="entry name" value="HYDROXYACYLGLUTATHIONE HYDROLASE GLOC"/>
    <property type="match status" value="1"/>
</dbReference>